<evidence type="ECO:0000313" key="1">
    <source>
        <dbReference type="EMBL" id="KAJ3500992.1"/>
    </source>
</evidence>
<keyword evidence="2" id="KW-1185">Reference proteome</keyword>
<organism evidence="1 2">
    <name type="scientific">Fusarium decemcellulare</name>
    <dbReference type="NCBI Taxonomy" id="57161"/>
    <lineage>
        <taxon>Eukaryota</taxon>
        <taxon>Fungi</taxon>
        <taxon>Dikarya</taxon>
        <taxon>Ascomycota</taxon>
        <taxon>Pezizomycotina</taxon>
        <taxon>Sordariomycetes</taxon>
        <taxon>Hypocreomycetidae</taxon>
        <taxon>Hypocreales</taxon>
        <taxon>Nectriaceae</taxon>
        <taxon>Fusarium</taxon>
        <taxon>Fusarium decemcellulare species complex</taxon>
    </lineage>
</organism>
<name>A0ACC1RB39_9HYPO</name>
<gene>
    <name evidence="1" type="ORF">NM208_g17029</name>
</gene>
<proteinExistence type="predicted"/>
<protein>
    <submittedName>
        <fullName evidence="1">Uncharacterized protein</fullName>
    </submittedName>
</protein>
<sequence>MTLKGQNEKQIKGRRHQPGDRSDVDKYIAHVSKVAGIMELTCNMMTVDSRVLGRIVDLMKDEVKFLGPARESVRTTIKTARNANGRPAAADVEVFMLDVAEKWLKITARYYGTNKP</sequence>
<accession>A0ACC1RB39</accession>
<comment type="caution">
    <text evidence="1">The sequence shown here is derived from an EMBL/GenBank/DDBJ whole genome shotgun (WGS) entry which is preliminary data.</text>
</comment>
<evidence type="ECO:0000313" key="2">
    <source>
        <dbReference type="Proteomes" id="UP001148629"/>
    </source>
</evidence>
<dbReference type="Proteomes" id="UP001148629">
    <property type="component" value="Unassembled WGS sequence"/>
</dbReference>
<dbReference type="EMBL" id="JANRMS010005747">
    <property type="protein sequence ID" value="KAJ3500992.1"/>
    <property type="molecule type" value="Genomic_DNA"/>
</dbReference>
<reference evidence="1" key="1">
    <citation type="submission" date="2022-08" db="EMBL/GenBank/DDBJ databases">
        <title>Genome Sequence of Fusarium decemcellulare.</title>
        <authorList>
            <person name="Buettner E."/>
        </authorList>
    </citation>
    <scope>NUCLEOTIDE SEQUENCE</scope>
    <source>
        <strain evidence="1">Babe19</strain>
    </source>
</reference>